<evidence type="ECO:0000313" key="4">
    <source>
        <dbReference type="Proteomes" id="UP000554342"/>
    </source>
</evidence>
<reference evidence="3 4" key="1">
    <citation type="submission" date="2020-08" db="EMBL/GenBank/DDBJ databases">
        <title>Genomic Encyclopedia of Type Strains, Phase IV (KMG-IV): sequencing the most valuable type-strain genomes for metagenomic binning, comparative biology and taxonomic classification.</title>
        <authorList>
            <person name="Goeker M."/>
        </authorList>
    </citation>
    <scope>NUCLEOTIDE SEQUENCE [LARGE SCALE GENOMIC DNA]</scope>
    <source>
        <strain evidence="3 4">DSM 27203</strain>
    </source>
</reference>
<dbReference type="Pfam" id="PF07238">
    <property type="entry name" value="PilZ"/>
    <property type="match status" value="1"/>
</dbReference>
<evidence type="ECO:0000259" key="2">
    <source>
        <dbReference type="Pfam" id="PF07238"/>
    </source>
</evidence>
<feature type="region of interest" description="Disordered" evidence="1">
    <location>
        <begin position="105"/>
        <end position="126"/>
    </location>
</feature>
<evidence type="ECO:0000256" key="1">
    <source>
        <dbReference type="SAM" id="MobiDB-lite"/>
    </source>
</evidence>
<dbReference type="EMBL" id="JACIJI010000001">
    <property type="protein sequence ID" value="MBB5717121.1"/>
    <property type="molecule type" value="Genomic_DNA"/>
</dbReference>
<dbReference type="RefSeq" id="WP_184000923.1">
    <property type="nucleotide sequence ID" value="NZ_BAABIF010000004.1"/>
</dbReference>
<organism evidence="3 4">
    <name type="scientific">Stakelama sediminis</name>
    <dbReference type="NCBI Taxonomy" id="463200"/>
    <lineage>
        <taxon>Bacteria</taxon>
        <taxon>Pseudomonadati</taxon>
        <taxon>Pseudomonadota</taxon>
        <taxon>Alphaproteobacteria</taxon>
        <taxon>Sphingomonadales</taxon>
        <taxon>Sphingomonadaceae</taxon>
        <taxon>Stakelama</taxon>
    </lineage>
</organism>
<sequence length="126" mass="13380">MGQFSADDGKGDAGARHEGRDSLFLSATFRCDDLKQRGGDSGGAQVRVRNLSAGGVMVELGRALDRGTAVEIDIRGIGWVSGTVAWSTDGRIGIAFAREIDPRKARKPVGQGTHTPSYAKAIIRPR</sequence>
<proteinExistence type="predicted"/>
<dbReference type="SUPFAM" id="SSF141371">
    <property type="entry name" value="PilZ domain-like"/>
    <property type="match status" value="1"/>
</dbReference>
<feature type="domain" description="PilZ" evidence="2">
    <location>
        <begin position="40"/>
        <end position="104"/>
    </location>
</feature>
<evidence type="ECO:0000313" key="3">
    <source>
        <dbReference type="EMBL" id="MBB5717121.1"/>
    </source>
</evidence>
<comment type="caution">
    <text evidence="3">The sequence shown here is derived from an EMBL/GenBank/DDBJ whole genome shotgun (WGS) entry which is preliminary data.</text>
</comment>
<accession>A0A840YU08</accession>
<gene>
    <name evidence="3" type="ORF">FHR23_000028</name>
</gene>
<dbReference type="InterPro" id="IPR009875">
    <property type="entry name" value="PilZ_domain"/>
</dbReference>
<dbReference type="AlphaFoldDB" id="A0A840YU08"/>
<keyword evidence="4" id="KW-1185">Reference proteome</keyword>
<dbReference type="Proteomes" id="UP000554342">
    <property type="component" value="Unassembled WGS sequence"/>
</dbReference>
<dbReference type="GO" id="GO:0035438">
    <property type="term" value="F:cyclic-di-GMP binding"/>
    <property type="evidence" value="ECO:0007669"/>
    <property type="project" value="InterPro"/>
</dbReference>
<name>A0A840YU08_9SPHN</name>
<protein>
    <recommendedName>
        <fullName evidence="2">PilZ domain-containing protein</fullName>
    </recommendedName>
</protein>